<dbReference type="AlphaFoldDB" id="A0A8S1NAK5"/>
<evidence type="ECO:0000256" key="5">
    <source>
        <dbReference type="SAM" id="Phobius"/>
    </source>
</evidence>
<organism evidence="7 8">
    <name type="scientific">Paramecium primaurelia</name>
    <dbReference type="NCBI Taxonomy" id="5886"/>
    <lineage>
        <taxon>Eukaryota</taxon>
        <taxon>Sar</taxon>
        <taxon>Alveolata</taxon>
        <taxon>Ciliophora</taxon>
        <taxon>Intramacronucleata</taxon>
        <taxon>Oligohymenophorea</taxon>
        <taxon>Peniculida</taxon>
        <taxon>Parameciidae</taxon>
        <taxon>Paramecium</taxon>
    </lineage>
</organism>
<feature type="transmembrane region" description="Helical" evidence="5">
    <location>
        <begin position="66"/>
        <end position="89"/>
    </location>
</feature>
<comment type="caution">
    <text evidence="7">The sequence shown here is derived from an EMBL/GenBank/DDBJ whole genome shotgun (WGS) entry which is preliminary data.</text>
</comment>
<keyword evidence="5" id="KW-0812">Transmembrane</keyword>
<feature type="transmembrane region" description="Helical" evidence="5">
    <location>
        <begin position="193"/>
        <end position="214"/>
    </location>
</feature>
<protein>
    <recommendedName>
        <fullName evidence="6">RING-type domain-containing protein</fullName>
    </recommendedName>
</protein>
<dbReference type="OMA" id="NCHNTHI"/>
<keyword evidence="1" id="KW-0479">Metal-binding</keyword>
<accession>A0A8S1NAK5</accession>
<evidence type="ECO:0000259" key="6">
    <source>
        <dbReference type="PROSITE" id="PS50089"/>
    </source>
</evidence>
<dbReference type="EMBL" id="CAJJDM010000073">
    <property type="protein sequence ID" value="CAD8083664.1"/>
    <property type="molecule type" value="Genomic_DNA"/>
</dbReference>
<dbReference type="PANTHER" id="PTHR45969">
    <property type="entry name" value="RING ZINC FINGER PROTEIN-RELATED"/>
    <property type="match status" value="1"/>
</dbReference>
<keyword evidence="5" id="KW-1133">Transmembrane helix</keyword>
<evidence type="ECO:0000256" key="3">
    <source>
        <dbReference type="ARBA" id="ARBA00022833"/>
    </source>
</evidence>
<evidence type="ECO:0000313" key="7">
    <source>
        <dbReference type="EMBL" id="CAD8083664.1"/>
    </source>
</evidence>
<dbReference type="GO" id="GO:0008270">
    <property type="term" value="F:zinc ion binding"/>
    <property type="evidence" value="ECO:0007669"/>
    <property type="project" value="UniProtKB-KW"/>
</dbReference>
<feature type="transmembrane region" description="Helical" evidence="5">
    <location>
        <begin position="277"/>
        <end position="299"/>
    </location>
</feature>
<dbReference type="Pfam" id="PF13639">
    <property type="entry name" value="zf-RING_2"/>
    <property type="match status" value="1"/>
</dbReference>
<proteinExistence type="predicted"/>
<feature type="transmembrane region" description="Helical" evidence="5">
    <location>
        <begin position="37"/>
        <end position="60"/>
    </location>
</feature>
<feature type="transmembrane region" description="Helical" evidence="5">
    <location>
        <begin position="369"/>
        <end position="388"/>
    </location>
</feature>
<dbReference type="PROSITE" id="PS50089">
    <property type="entry name" value="ZF_RING_2"/>
    <property type="match status" value="1"/>
</dbReference>
<keyword evidence="5" id="KW-0472">Membrane</keyword>
<evidence type="ECO:0000313" key="8">
    <source>
        <dbReference type="Proteomes" id="UP000688137"/>
    </source>
</evidence>
<keyword evidence="3" id="KW-0862">Zinc</keyword>
<dbReference type="GO" id="GO:0061630">
    <property type="term" value="F:ubiquitin protein ligase activity"/>
    <property type="evidence" value="ECO:0007669"/>
    <property type="project" value="TreeGrafter"/>
</dbReference>
<evidence type="ECO:0000256" key="1">
    <source>
        <dbReference type="ARBA" id="ARBA00022723"/>
    </source>
</evidence>
<keyword evidence="8" id="KW-1185">Reference proteome</keyword>
<reference evidence="7" key="1">
    <citation type="submission" date="2021-01" db="EMBL/GenBank/DDBJ databases">
        <authorList>
            <consortium name="Genoscope - CEA"/>
            <person name="William W."/>
        </authorList>
    </citation>
    <scope>NUCLEOTIDE SEQUENCE</scope>
</reference>
<evidence type="ECO:0000256" key="2">
    <source>
        <dbReference type="ARBA" id="ARBA00022771"/>
    </source>
</evidence>
<dbReference type="Proteomes" id="UP000688137">
    <property type="component" value="Unassembled WGS sequence"/>
</dbReference>
<feature type="transmembrane region" description="Helical" evidence="5">
    <location>
        <begin position="335"/>
        <end position="357"/>
    </location>
</feature>
<dbReference type="InterPro" id="IPR001841">
    <property type="entry name" value="Znf_RING"/>
</dbReference>
<feature type="domain" description="RING-type" evidence="6">
    <location>
        <begin position="472"/>
        <end position="517"/>
    </location>
</feature>
<gene>
    <name evidence="7" type="ORF">PPRIM_AZ9-3.1.T0700173</name>
</gene>
<feature type="transmembrane region" description="Helical" evidence="5">
    <location>
        <begin position="250"/>
        <end position="271"/>
    </location>
</feature>
<dbReference type="PANTHER" id="PTHR45969:SF69">
    <property type="entry name" value="FINGER DOMAIN PROTEIN, PUTATIVE (AFU_ORTHOLOGUE AFUA_3G12190)-RELATED"/>
    <property type="match status" value="1"/>
</dbReference>
<keyword evidence="2 4" id="KW-0863">Zinc-finger</keyword>
<name>A0A8S1NAK5_PARPR</name>
<dbReference type="GO" id="GO:0016567">
    <property type="term" value="P:protein ubiquitination"/>
    <property type="evidence" value="ECO:0007669"/>
    <property type="project" value="TreeGrafter"/>
</dbReference>
<feature type="transmembrane region" description="Helical" evidence="5">
    <location>
        <begin position="133"/>
        <end position="152"/>
    </location>
</feature>
<evidence type="ECO:0000256" key="4">
    <source>
        <dbReference type="PROSITE-ProRule" id="PRU00175"/>
    </source>
</evidence>
<sequence length="521" mass="60940">MLNNLRQNNYQSQLENSLSNQVQQAFQSTVQFGIISFLLYVLMVLIVITLLISIVVANKYRQSQQLLLVGILLIPLLIVLFGCTLYILFQFSEAKERMNKIPQEKYLNRQMYQSSIKFLFFYTNQSKFTAIRLTYLYIVFAISILIQNLAFLSKDEYNDDEDYKDLDETNNNNNNNNDDTINYQTRTQNNGNLLFPLIILCSILAFIFFIYEILKIALTIYFKCRNQSIPPYQYNDTNLNILKVIRWSKAFCGIFLVNNIGKMMILCTIFITPNSTSYILIGSNLYYHFFMATLVNALFNEISAIQRPPQNDSSIFINHQILIDSKLKSMNTKKVFQFLLLTSFIFTIIGTCIFRIEMDTQNGIINFDIFIFYDCAITQLILLGLANLKYLIIPYFNKGNSNIIHQIQVIEDQQQQTIENQQIRLSTEQAQLEMILRSQNDDNYDNSRNRPPFKKVKNIDFIIQNENEKSDCIICLQPMIFNLDDPILQLNCHNTHIFHKKCITDWLIQNKKCPLCNTQIL</sequence>